<dbReference type="PROSITE" id="PS50943">
    <property type="entry name" value="HTH_CROC1"/>
    <property type="match status" value="1"/>
</dbReference>
<evidence type="ECO:0000313" key="5">
    <source>
        <dbReference type="Proteomes" id="UP000285379"/>
    </source>
</evidence>
<dbReference type="Gene3D" id="1.10.260.40">
    <property type="entry name" value="lambda repressor-like DNA-binding domains"/>
    <property type="match status" value="1"/>
</dbReference>
<sequence length="92" mass="9710">MDLRVKEVCKEKGVTLAEVASKIGVAQASLSKMLGGNPTIGTLEKIADALGVPVTELFEKSNTGDIVGFVKIGDTVHEVKSAEDVKDLAERL</sequence>
<reference evidence="4 5" key="1">
    <citation type="submission" date="2018-08" db="EMBL/GenBank/DDBJ databases">
        <title>A genome reference for cultivated species of the human gut microbiota.</title>
        <authorList>
            <person name="Zou Y."/>
            <person name="Xue W."/>
            <person name="Luo G."/>
        </authorList>
    </citation>
    <scope>NUCLEOTIDE SEQUENCE [LARGE SCALE GENOMIC DNA]</scope>
    <source>
        <strain evidence="3 5">AF14-8</strain>
        <strain evidence="2 4">OM08-13BH</strain>
    </source>
</reference>
<dbReference type="AlphaFoldDB" id="A0A3E4X1M4"/>
<feature type="domain" description="HTH cro/C1-type" evidence="1">
    <location>
        <begin position="5"/>
        <end position="57"/>
    </location>
</feature>
<dbReference type="SMART" id="SM00530">
    <property type="entry name" value="HTH_XRE"/>
    <property type="match status" value="1"/>
</dbReference>
<dbReference type="Proteomes" id="UP000261003">
    <property type="component" value="Unassembled WGS sequence"/>
</dbReference>
<dbReference type="InterPro" id="IPR010982">
    <property type="entry name" value="Lambda_DNA-bd_dom_sf"/>
</dbReference>
<proteinExistence type="predicted"/>
<evidence type="ECO:0000313" key="4">
    <source>
        <dbReference type="Proteomes" id="UP000261003"/>
    </source>
</evidence>
<dbReference type="GO" id="GO:0003677">
    <property type="term" value="F:DNA binding"/>
    <property type="evidence" value="ECO:0007669"/>
    <property type="project" value="InterPro"/>
</dbReference>
<name>A0A3E4X1M4_PHOVU</name>
<dbReference type="Pfam" id="PF01381">
    <property type="entry name" value="HTH_3"/>
    <property type="match status" value="1"/>
</dbReference>
<dbReference type="SUPFAM" id="SSF47413">
    <property type="entry name" value="lambda repressor-like DNA-binding domains"/>
    <property type="match status" value="1"/>
</dbReference>
<evidence type="ECO:0000259" key="1">
    <source>
        <dbReference type="PROSITE" id="PS50943"/>
    </source>
</evidence>
<dbReference type="EMBL" id="QRYT01000053">
    <property type="protein sequence ID" value="RGV04914.1"/>
    <property type="molecule type" value="Genomic_DNA"/>
</dbReference>
<accession>A0A3E4X1M4</accession>
<organism evidence="2 4">
    <name type="scientific">Phocaeicola vulgatus</name>
    <name type="common">Bacteroides vulgatus</name>
    <dbReference type="NCBI Taxonomy" id="821"/>
    <lineage>
        <taxon>Bacteria</taxon>
        <taxon>Pseudomonadati</taxon>
        <taxon>Bacteroidota</taxon>
        <taxon>Bacteroidia</taxon>
        <taxon>Bacteroidales</taxon>
        <taxon>Bacteroidaceae</taxon>
        <taxon>Phocaeicola</taxon>
    </lineage>
</organism>
<evidence type="ECO:0000313" key="2">
    <source>
        <dbReference type="EMBL" id="RGM48426.1"/>
    </source>
</evidence>
<evidence type="ECO:0000313" key="3">
    <source>
        <dbReference type="EMBL" id="RGV04914.1"/>
    </source>
</evidence>
<dbReference type="CDD" id="cd00093">
    <property type="entry name" value="HTH_XRE"/>
    <property type="match status" value="1"/>
</dbReference>
<dbReference type="EMBL" id="QSTG01000001">
    <property type="protein sequence ID" value="RGM48426.1"/>
    <property type="molecule type" value="Genomic_DNA"/>
</dbReference>
<protein>
    <submittedName>
        <fullName evidence="2">XRE family transcriptional regulator</fullName>
    </submittedName>
</protein>
<dbReference type="InterPro" id="IPR001387">
    <property type="entry name" value="Cro/C1-type_HTH"/>
</dbReference>
<gene>
    <name evidence="3" type="ORF">DWW27_18010</name>
    <name evidence="2" type="ORF">DXC16_00560</name>
</gene>
<dbReference type="RefSeq" id="WP_005846996.1">
    <property type="nucleotide sequence ID" value="NZ_JABDSB010000038.1"/>
</dbReference>
<dbReference type="Proteomes" id="UP000285379">
    <property type="component" value="Unassembled WGS sequence"/>
</dbReference>
<comment type="caution">
    <text evidence="2">The sequence shown here is derived from an EMBL/GenBank/DDBJ whole genome shotgun (WGS) entry which is preliminary data.</text>
</comment>